<evidence type="ECO:0000256" key="1">
    <source>
        <dbReference type="SAM" id="SignalP"/>
    </source>
</evidence>
<name>A0A0R0CNJ1_9GAMM</name>
<dbReference type="InterPro" id="IPR014547">
    <property type="entry name" value="UCP028477"/>
</dbReference>
<feature type="chain" id="PRO_5006394379" description="DUF2145 domain-containing protein" evidence="1">
    <location>
        <begin position="25"/>
        <end position="281"/>
    </location>
</feature>
<dbReference type="Proteomes" id="UP000052052">
    <property type="component" value="Unassembled WGS sequence"/>
</dbReference>
<dbReference type="Pfam" id="PF09916">
    <property type="entry name" value="DUF2145"/>
    <property type="match status" value="1"/>
</dbReference>
<dbReference type="AlphaFoldDB" id="A0A0R0CNJ1"/>
<reference evidence="2 3" key="1">
    <citation type="submission" date="2015-05" db="EMBL/GenBank/DDBJ databases">
        <title>Genome sequencing and analysis of members of genus Stenotrophomonas.</title>
        <authorList>
            <person name="Patil P.P."/>
            <person name="Midha S."/>
            <person name="Patil P.B."/>
        </authorList>
    </citation>
    <scope>NUCLEOTIDE SEQUENCE [LARGE SCALE GENOMIC DNA]</scope>
    <source>
        <strain evidence="2 3">DSM 21858</strain>
    </source>
</reference>
<feature type="signal peptide" evidence="1">
    <location>
        <begin position="1"/>
        <end position="24"/>
    </location>
</feature>
<dbReference type="PIRSF" id="PIRSF028477">
    <property type="entry name" value="UCP028477"/>
    <property type="match status" value="1"/>
</dbReference>
<evidence type="ECO:0000313" key="2">
    <source>
        <dbReference type="EMBL" id="KRG71577.1"/>
    </source>
</evidence>
<accession>A0A0R0CNJ1</accession>
<comment type="caution">
    <text evidence="2">The sequence shown here is derived from an EMBL/GenBank/DDBJ whole genome shotgun (WGS) entry which is preliminary data.</text>
</comment>
<evidence type="ECO:0008006" key="4">
    <source>
        <dbReference type="Google" id="ProtNLM"/>
    </source>
</evidence>
<dbReference type="STRING" id="344882.ABB29_02075"/>
<proteinExistence type="predicted"/>
<gene>
    <name evidence="2" type="ORF">ABB29_02075</name>
</gene>
<organism evidence="2 3">
    <name type="scientific">Pseudoxanthomonas dokdonensis</name>
    <dbReference type="NCBI Taxonomy" id="344882"/>
    <lineage>
        <taxon>Bacteria</taxon>
        <taxon>Pseudomonadati</taxon>
        <taxon>Pseudomonadota</taxon>
        <taxon>Gammaproteobacteria</taxon>
        <taxon>Lysobacterales</taxon>
        <taxon>Lysobacteraceae</taxon>
        <taxon>Pseudoxanthomonas</taxon>
    </lineage>
</organism>
<protein>
    <recommendedName>
        <fullName evidence="4">DUF2145 domain-containing protein</fullName>
    </recommendedName>
</protein>
<dbReference type="EMBL" id="LDJL01000002">
    <property type="protein sequence ID" value="KRG71577.1"/>
    <property type="molecule type" value="Genomic_DNA"/>
</dbReference>
<keyword evidence="3" id="KW-1185">Reference proteome</keyword>
<dbReference type="PATRIC" id="fig|344882.3.peg.1619"/>
<sequence length="281" mass="31294">MKLQRSIIALVALIWLCPAVQAVAAPCEPRYPPSQQLATIYDSALLLQKQLETLPDHVQVVLLARAGQDLSRFNLRYSHMGFAVRAGNDSRWRSIHLLNRCASDRSDLYDEGLVNFVGESALRDGILLAIPTMELQQRLYPLLIQSDGLARAVHDPRYSALAYPFATEFQNSNQWILEVIAAAQMGLSADDRSNPELRPLLQSWLKANKYQPSRLHIKLHERIAARAGVANVAVVDHPAGERLSGDYSVVTVKSVIDFLQSQHWLDSQQHVANVTTEGSSP</sequence>
<evidence type="ECO:0000313" key="3">
    <source>
        <dbReference type="Proteomes" id="UP000052052"/>
    </source>
</evidence>
<dbReference type="OrthoDB" id="6623995at2"/>
<keyword evidence="1" id="KW-0732">Signal</keyword>